<feature type="compositionally biased region" description="Low complexity" evidence="1">
    <location>
        <begin position="387"/>
        <end position="406"/>
    </location>
</feature>
<feature type="region of interest" description="Disordered" evidence="1">
    <location>
        <begin position="387"/>
        <end position="426"/>
    </location>
</feature>
<dbReference type="InterPro" id="IPR029058">
    <property type="entry name" value="AB_hydrolase_fold"/>
</dbReference>
<name>A0A194WXQ9_MOLSC</name>
<dbReference type="KEGG" id="psco:LY89DRAFT_208156"/>
<gene>
    <name evidence="2" type="ORF">LY89DRAFT_208156</name>
</gene>
<dbReference type="SUPFAM" id="SSF53474">
    <property type="entry name" value="alpha/beta-Hydrolases"/>
    <property type="match status" value="1"/>
</dbReference>
<feature type="compositionally biased region" description="Polar residues" evidence="1">
    <location>
        <begin position="413"/>
        <end position="424"/>
    </location>
</feature>
<dbReference type="InParanoid" id="A0A194WXQ9"/>
<sequence length="513" mass="56303">MLLRPRWGCWSLHKVTSLCIRRSRGFSTRERWVERDVERYHVACGSSGSITVDLHNPQVLTNPTTPLILYLPPTGTHLRSTHRSIPSSLLSSFPLLQINYRWNTTPSVTKYLASHPSFKNHAFPTPLHDIHHAYTHLTTTILPRYTSSPPTSPLHNSYRYSPPAFPRLKTPQRPLIIYGSFLGGALATSFALTESRTSLIPPVRIAGLVVRDGVFDFSQLALLEGPSSSPGSCGNRGGCWDGGNWDSHQLHRMKKILFDKPASTFDSFASPIFFLRTPGVEIPKFWPGEDDSSSSSAFSQEEDIWVDGDGESLYVPSPASPAYSTSTGTQTGDQIVDGENINGDEKPSNGKTITTLETQKPPAKALLKFPPSYTDLILPRSLFLYTSPTSSPSPTSTSASKLASLTARRKPKPTSNNQTPTDHNPNLKAELGLGPLHPKAQTTQITTLLRRSIVVHESKTWSGRDGDGDGDRDPGEVAEERIQVLELGGADSEAQKKSGEDEAVGRWIADIYP</sequence>
<feature type="compositionally biased region" description="Low complexity" evidence="1">
    <location>
        <begin position="316"/>
        <end position="327"/>
    </location>
</feature>
<dbReference type="AlphaFoldDB" id="A0A194WXQ9"/>
<accession>A0A194WXQ9</accession>
<feature type="region of interest" description="Disordered" evidence="1">
    <location>
        <begin position="316"/>
        <end position="358"/>
    </location>
</feature>
<evidence type="ECO:0000256" key="1">
    <source>
        <dbReference type="SAM" id="MobiDB-lite"/>
    </source>
</evidence>
<dbReference type="EMBL" id="KQ947424">
    <property type="protein sequence ID" value="KUJ12469.1"/>
    <property type="molecule type" value="Genomic_DNA"/>
</dbReference>
<dbReference type="OrthoDB" id="5396420at2759"/>
<evidence type="ECO:0000313" key="2">
    <source>
        <dbReference type="EMBL" id="KUJ12469.1"/>
    </source>
</evidence>
<dbReference type="RefSeq" id="XP_018066824.1">
    <property type="nucleotide sequence ID" value="XM_018205840.1"/>
</dbReference>
<dbReference type="Gene3D" id="3.40.50.1820">
    <property type="entry name" value="alpha/beta hydrolase"/>
    <property type="match status" value="1"/>
</dbReference>
<feature type="region of interest" description="Disordered" evidence="1">
    <location>
        <begin position="486"/>
        <end position="513"/>
    </location>
</feature>
<evidence type="ECO:0000313" key="3">
    <source>
        <dbReference type="Proteomes" id="UP000070700"/>
    </source>
</evidence>
<organism evidence="2 3">
    <name type="scientific">Mollisia scopiformis</name>
    <name type="common">Conifer needle endophyte fungus</name>
    <name type="synonym">Phialocephala scopiformis</name>
    <dbReference type="NCBI Taxonomy" id="149040"/>
    <lineage>
        <taxon>Eukaryota</taxon>
        <taxon>Fungi</taxon>
        <taxon>Dikarya</taxon>
        <taxon>Ascomycota</taxon>
        <taxon>Pezizomycotina</taxon>
        <taxon>Leotiomycetes</taxon>
        <taxon>Helotiales</taxon>
        <taxon>Mollisiaceae</taxon>
        <taxon>Mollisia</taxon>
    </lineage>
</organism>
<dbReference type="GeneID" id="28815566"/>
<dbReference type="STRING" id="149040.A0A194WXQ9"/>
<protein>
    <submittedName>
        <fullName evidence="2">Uncharacterized protein</fullName>
    </submittedName>
</protein>
<dbReference type="Proteomes" id="UP000070700">
    <property type="component" value="Unassembled WGS sequence"/>
</dbReference>
<feature type="compositionally biased region" description="Polar residues" evidence="1">
    <location>
        <begin position="349"/>
        <end position="358"/>
    </location>
</feature>
<feature type="region of interest" description="Disordered" evidence="1">
    <location>
        <begin position="460"/>
        <end position="479"/>
    </location>
</feature>
<keyword evidence="3" id="KW-1185">Reference proteome</keyword>
<feature type="compositionally biased region" description="Basic and acidic residues" evidence="1">
    <location>
        <begin position="493"/>
        <end position="504"/>
    </location>
</feature>
<reference evidence="2 3" key="1">
    <citation type="submission" date="2015-10" db="EMBL/GenBank/DDBJ databases">
        <title>Full genome of DAOMC 229536 Phialocephala scopiformis, a fungal endophyte of spruce producing the potent anti-insectan compound rugulosin.</title>
        <authorList>
            <consortium name="DOE Joint Genome Institute"/>
            <person name="Walker A.K."/>
            <person name="Frasz S.L."/>
            <person name="Seifert K.A."/>
            <person name="Miller J.D."/>
            <person name="Mondo S.J."/>
            <person name="Labutti K."/>
            <person name="Lipzen A."/>
            <person name="Dockter R."/>
            <person name="Kennedy M."/>
            <person name="Grigoriev I.V."/>
            <person name="Spatafora J.W."/>
        </authorList>
    </citation>
    <scope>NUCLEOTIDE SEQUENCE [LARGE SCALE GENOMIC DNA]</scope>
    <source>
        <strain evidence="2 3">CBS 120377</strain>
    </source>
</reference>
<proteinExistence type="predicted"/>